<organism evidence="6 7">
    <name type="scientific">Cellulomonas pakistanensis</name>
    <dbReference type="NCBI Taxonomy" id="992287"/>
    <lineage>
        <taxon>Bacteria</taxon>
        <taxon>Bacillati</taxon>
        <taxon>Actinomycetota</taxon>
        <taxon>Actinomycetes</taxon>
        <taxon>Micrococcales</taxon>
        <taxon>Cellulomonadaceae</taxon>
        <taxon>Cellulomonas</taxon>
    </lineage>
</organism>
<comment type="caution">
    <text evidence="6">The sequence shown here is derived from an EMBL/GenBank/DDBJ whole genome shotgun (WGS) entry which is preliminary data.</text>
</comment>
<dbReference type="SUPFAM" id="SSF47413">
    <property type="entry name" value="lambda repressor-like DNA-binding domains"/>
    <property type="match status" value="1"/>
</dbReference>
<dbReference type="GO" id="GO:0005829">
    <property type="term" value="C:cytosol"/>
    <property type="evidence" value="ECO:0007669"/>
    <property type="project" value="TreeGrafter"/>
</dbReference>
<dbReference type="InterPro" id="IPR050807">
    <property type="entry name" value="TransReg_Diox_bact_type"/>
</dbReference>
<dbReference type="GO" id="GO:0003677">
    <property type="term" value="F:DNA binding"/>
    <property type="evidence" value="ECO:0007669"/>
    <property type="project" value="UniProtKB-KW"/>
</dbReference>
<gene>
    <name evidence="6" type="ORF">Cpa01nite_34140</name>
</gene>
<name>A0A919U471_9CELL</name>
<evidence type="ECO:0000256" key="2">
    <source>
        <dbReference type="ARBA" id="ARBA00023125"/>
    </source>
</evidence>
<keyword evidence="1" id="KW-0805">Transcription regulation</keyword>
<evidence type="ECO:0000259" key="5">
    <source>
        <dbReference type="PROSITE" id="PS50943"/>
    </source>
</evidence>
<protein>
    <recommendedName>
        <fullName evidence="5">HTH cro/C1-type domain-containing protein</fullName>
    </recommendedName>
</protein>
<evidence type="ECO:0000256" key="4">
    <source>
        <dbReference type="SAM" id="MobiDB-lite"/>
    </source>
</evidence>
<reference evidence="6" key="1">
    <citation type="submission" date="2021-01" db="EMBL/GenBank/DDBJ databases">
        <title>Whole genome shotgun sequence of Cellulomonas pakistanensis NBRC 110800.</title>
        <authorList>
            <person name="Komaki H."/>
            <person name="Tamura T."/>
        </authorList>
    </citation>
    <scope>NUCLEOTIDE SEQUENCE</scope>
    <source>
        <strain evidence="6">NBRC 110800</strain>
    </source>
</reference>
<dbReference type="InterPro" id="IPR010982">
    <property type="entry name" value="Lambda_DNA-bd_dom_sf"/>
</dbReference>
<dbReference type="Pfam" id="PF01381">
    <property type="entry name" value="HTH_3"/>
    <property type="match status" value="1"/>
</dbReference>
<evidence type="ECO:0000313" key="6">
    <source>
        <dbReference type="EMBL" id="GIG38033.1"/>
    </source>
</evidence>
<sequence length="111" mass="11503">MSGALHIGVWTHEERVGTLAGVEGDLQRTVGTNIRRIRAAGDLSQEDLAELLGHHRTYVGAVERGERNLSLRALERLAGSLGVDPVDLLAGGTGSDGATVEGEPGAPPAVT</sequence>
<evidence type="ECO:0000313" key="7">
    <source>
        <dbReference type="Proteomes" id="UP000642125"/>
    </source>
</evidence>
<dbReference type="PANTHER" id="PTHR46797">
    <property type="entry name" value="HTH-TYPE TRANSCRIPTIONAL REGULATOR"/>
    <property type="match status" value="1"/>
</dbReference>
<dbReference type="Gene3D" id="1.10.260.40">
    <property type="entry name" value="lambda repressor-like DNA-binding domains"/>
    <property type="match status" value="1"/>
</dbReference>
<accession>A0A919U471</accession>
<evidence type="ECO:0000256" key="1">
    <source>
        <dbReference type="ARBA" id="ARBA00023015"/>
    </source>
</evidence>
<feature type="domain" description="HTH cro/C1-type" evidence="5">
    <location>
        <begin position="34"/>
        <end position="88"/>
    </location>
</feature>
<dbReference type="InterPro" id="IPR001387">
    <property type="entry name" value="Cro/C1-type_HTH"/>
</dbReference>
<dbReference type="CDD" id="cd00093">
    <property type="entry name" value="HTH_XRE"/>
    <property type="match status" value="1"/>
</dbReference>
<dbReference type="PANTHER" id="PTHR46797:SF23">
    <property type="entry name" value="HTH-TYPE TRANSCRIPTIONAL REGULATOR SUTR"/>
    <property type="match status" value="1"/>
</dbReference>
<feature type="region of interest" description="Disordered" evidence="4">
    <location>
        <begin position="90"/>
        <end position="111"/>
    </location>
</feature>
<dbReference type="GO" id="GO:0003700">
    <property type="term" value="F:DNA-binding transcription factor activity"/>
    <property type="evidence" value="ECO:0007669"/>
    <property type="project" value="TreeGrafter"/>
</dbReference>
<keyword evidence="2" id="KW-0238">DNA-binding</keyword>
<dbReference type="SMART" id="SM00530">
    <property type="entry name" value="HTH_XRE"/>
    <property type="match status" value="1"/>
</dbReference>
<proteinExistence type="predicted"/>
<dbReference type="EMBL" id="BONO01000034">
    <property type="protein sequence ID" value="GIG38033.1"/>
    <property type="molecule type" value="Genomic_DNA"/>
</dbReference>
<dbReference type="PROSITE" id="PS50943">
    <property type="entry name" value="HTH_CROC1"/>
    <property type="match status" value="1"/>
</dbReference>
<evidence type="ECO:0000256" key="3">
    <source>
        <dbReference type="ARBA" id="ARBA00023163"/>
    </source>
</evidence>
<dbReference type="Proteomes" id="UP000642125">
    <property type="component" value="Unassembled WGS sequence"/>
</dbReference>
<keyword evidence="7" id="KW-1185">Reference proteome</keyword>
<dbReference type="AlphaFoldDB" id="A0A919U471"/>
<keyword evidence="3" id="KW-0804">Transcription</keyword>